<keyword evidence="4" id="KW-1185">Reference proteome</keyword>
<dbReference type="GO" id="GO:0046872">
    <property type="term" value="F:metal ion binding"/>
    <property type="evidence" value="ECO:0007669"/>
    <property type="project" value="InterPro"/>
</dbReference>
<dbReference type="Pfam" id="PF11716">
    <property type="entry name" value="MDMPI_N"/>
    <property type="match status" value="1"/>
</dbReference>
<dbReference type="Proteomes" id="UP000377595">
    <property type="component" value="Unassembled WGS sequence"/>
</dbReference>
<accession>A0A5M3XR17</accession>
<evidence type="ECO:0000313" key="3">
    <source>
        <dbReference type="EMBL" id="GES23765.1"/>
    </source>
</evidence>
<feature type="domain" description="Mycothiol-dependent maleylpyruvate isomerase metal-binding" evidence="2">
    <location>
        <begin position="46"/>
        <end position="178"/>
    </location>
</feature>
<protein>
    <submittedName>
        <fullName evidence="3">Wyosine base formation</fullName>
    </submittedName>
</protein>
<dbReference type="NCBIfam" id="TIGR03084">
    <property type="entry name" value="TIGR03084 family metal-binding protein"/>
    <property type="match status" value="1"/>
</dbReference>
<dbReference type="NCBIfam" id="TIGR03083">
    <property type="entry name" value="maleylpyruvate isomerase family mycothiol-dependent enzyme"/>
    <property type="match status" value="1"/>
</dbReference>
<dbReference type="InterPro" id="IPR013917">
    <property type="entry name" value="tRNA_wybutosine-synth"/>
</dbReference>
<dbReference type="Gene3D" id="1.20.120.450">
    <property type="entry name" value="dinb family like domain"/>
    <property type="match status" value="1"/>
</dbReference>
<dbReference type="Pfam" id="PF08608">
    <property type="entry name" value="Wyosine_form"/>
    <property type="match status" value="1"/>
</dbReference>
<evidence type="ECO:0000259" key="1">
    <source>
        <dbReference type="Pfam" id="PF08608"/>
    </source>
</evidence>
<evidence type="ECO:0000259" key="2">
    <source>
        <dbReference type="Pfam" id="PF11716"/>
    </source>
</evidence>
<dbReference type="InterPro" id="IPR034660">
    <property type="entry name" value="DinB/YfiT-like"/>
</dbReference>
<name>A0A5M3XR17_9ACTN</name>
<sequence length="297" mass="31924">MSQHGKRCGGWTSLVTMKRTGLATSGREGTDMTDLNLVIAALTADGDDVDRMVADLPAAKWALETPSPGWTIAHQIAHLSATFRMAGLAASNAEAFAALASKLSPDFDANVRHAMAGFLAEPPDVLLTRWRAERDGAIKALAAAPPDQMVPWLVNPLPPAVLGMAGMMELFGHGQDIADALGIKPERTDRIQLIVAFSIRTWTFGYLARGLTPPETEFRFELTGPSGALWTFGPEDSPNRITGSAADFCLLVTRRRHRDDLDLAAAGAEADRWMDIAQAYRGPAGDGRTPGQFRSTT</sequence>
<dbReference type="SUPFAM" id="SSF109854">
    <property type="entry name" value="DinB/YfiT-like putative metalloenzymes"/>
    <property type="match status" value="1"/>
</dbReference>
<gene>
    <name evidence="3" type="ORF">Aple_066640</name>
</gene>
<dbReference type="InterPro" id="IPR017518">
    <property type="entry name" value="CHP03084"/>
</dbReference>
<dbReference type="InterPro" id="IPR017517">
    <property type="entry name" value="Maleyloyr_isom"/>
</dbReference>
<organism evidence="3 4">
    <name type="scientific">Acrocarpospora pleiomorpha</name>
    <dbReference type="NCBI Taxonomy" id="90975"/>
    <lineage>
        <taxon>Bacteria</taxon>
        <taxon>Bacillati</taxon>
        <taxon>Actinomycetota</taxon>
        <taxon>Actinomycetes</taxon>
        <taxon>Streptosporangiales</taxon>
        <taxon>Streptosporangiaceae</taxon>
        <taxon>Acrocarpospora</taxon>
    </lineage>
</organism>
<proteinExistence type="predicted"/>
<evidence type="ECO:0000313" key="4">
    <source>
        <dbReference type="Proteomes" id="UP000377595"/>
    </source>
</evidence>
<feature type="domain" description="tRNA wybutosine-synthesis" evidence="1">
    <location>
        <begin position="216"/>
        <end position="263"/>
    </location>
</feature>
<dbReference type="EMBL" id="BLAF01000044">
    <property type="protein sequence ID" value="GES23765.1"/>
    <property type="molecule type" value="Genomic_DNA"/>
</dbReference>
<dbReference type="AlphaFoldDB" id="A0A5M3XR17"/>
<reference evidence="3 4" key="1">
    <citation type="submission" date="2019-10" db="EMBL/GenBank/DDBJ databases">
        <title>Whole genome shotgun sequence of Acrocarpospora pleiomorpha NBRC 16267.</title>
        <authorList>
            <person name="Ichikawa N."/>
            <person name="Kimura A."/>
            <person name="Kitahashi Y."/>
            <person name="Komaki H."/>
            <person name="Oguchi A."/>
        </authorList>
    </citation>
    <scope>NUCLEOTIDE SEQUENCE [LARGE SCALE GENOMIC DNA]</scope>
    <source>
        <strain evidence="3 4">NBRC 16267</strain>
    </source>
</reference>
<comment type="caution">
    <text evidence="3">The sequence shown here is derived from an EMBL/GenBank/DDBJ whole genome shotgun (WGS) entry which is preliminary data.</text>
</comment>
<dbReference type="InterPro" id="IPR024344">
    <property type="entry name" value="MDMPI_metal-binding"/>
</dbReference>